<dbReference type="PANTHER" id="PTHR11795">
    <property type="entry name" value="BRANCHED-CHAIN AMINO ACID TRANSPORT SYSTEM PERMEASE PROTEIN LIVH"/>
    <property type="match status" value="1"/>
</dbReference>
<keyword evidence="11" id="KW-1185">Reference proteome</keyword>
<evidence type="ECO:0000313" key="11">
    <source>
        <dbReference type="Proteomes" id="UP000503011"/>
    </source>
</evidence>
<evidence type="ECO:0000256" key="9">
    <source>
        <dbReference type="SAM" id="Phobius"/>
    </source>
</evidence>
<dbReference type="RefSeq" id="WP_173162489.1">
    <property type="nucleotide sequence ID" value="NZ_AP022871.1"/>
</dbReference>
<evidence type="ECO:0000256" key="5">
    <source>
        <dbReference type="ARBA" id="ARBA00022970"/>
    </source>
</evidence>
<feature type="transmembrane region" description="Helical" evidence="9">
    <location>
        <begin position="132"/>
        <end position="159"/>
    </location>
</feature>
<dbReference type="AlphaFoldDB" id="A0A6F8YWF3"/>
<keyword evidence="5" id="KW-0029">Amino-acid transport</keyword>
<evidence type="ECO:0000256" key="4">
    <source>
        <dbReference type="ARBA" id="ARBA00022692"/>
    </source>
</evidence>
<reference evidence="10 11" key="1">
    <citation type="submission" date="2020-03" db="EMBL/GenBank/DDBJ databases">
        <title>Whole genome shotgun sequence of Phytohabitans suffuscus NBRC 105367.</title>
        <authorList>
            <person name="Komaki H."/>
            <person name="Tamura T."/>
        </authorList>
    </citation>
    <scope>NUCLEOTIDE SEQUENCE [LARGE SCALE GENOMIC DNA]</scope>
    <source>
        <strain evidence="10 11">NBRC 105367</strain>
    </source>
</reference>
<keyword evidence="7 9" id="KW-0472">Membrane</keyword>
<accession>A0A6F8YWF3</accession>
<keyword evidence="4 9" id="KW-0812">Transmembrane</keyword>
<dbReference type="InterPro" id="IPR001851">
    <property type="entry name" value="ABC_transp_permease"/>
</dbReference>
<evidence type="ECO:0000256" key="2">
    <source>
        <dbReference type="ARBA" id="ARBA00022448"/>
    </source>
</evidence>
<keyword evidence="6 9" id="KW-1133">Transmembrane helix</keyword>
<feature type="transmembrane region" description="Helical" evidence="9">
    <location>
        <begin position="221"/>
        <end position="249"/>
    </location>
</feature>
<name>A0A6F8YWF3_9ACTN</name>
<keyword evidence="2" id="KW-0813">Transport</keyword>
<dbReference type="EMBL" id="AP022871">
    <property type="protein sequence ID" value="BCB90268.1"/>
    <property type="molecule type" value="Genomic_DNA"/>
</dbReference>
<dbReference type="GO" id="GO:0006865">
    <property type="term" value="P:amino acid transport"/>
    <property type="evidence" value="ECO:0007669"/>
    <property type="project" value="UniProtKB-KW"/>
</dbReference>
<evidence type="ECO:0000256" key="7">
    <source>
        <dbReference type="ARBA" id="ARBA00023136"/>
    </source>
</evidence>
<dbReference type="Pfam" id="PF02653">
    <property type="entry name" value="BPD_transp_2"/>
    <property type="match status" value="1"/>
</dbReference>
<feature type="transmembrane region" description="Helical" evidence="9">
    <location>
        <begin position="33"/>
        <end position="50"/>
    </location>
</feature>
<comment type="similarity">
    <text evidence="8">Belongs to the binding-protein-dependent transport system permease family. LivHM subfamily.</text>
</comment>
<evidence type="ECO:0000256" key="6">
    <source>
        <dbReference type="ARBA" id="ARBA00022989"/>
    </source>
</evidence>
<dbReference type="Proteomes" id="UP000503011">
    <property type="component" value="Chromosome"/>
</dbReference>
<comment type="subcellular location">
    <subcellularLocation>
        <location evidence="1">Cell membrane</location>
        <topology evidence="1">Multi-pass membrane protein</topology>
    </subcellularLocation>
</comment>
<protein>
    <submittedName>
        <fullName evidence="10">Branched-chain amino acid ABC transporter permease</fullName>
    </submittedName>
</protein>
<evidence type="ECO:0000313" key="10">
    <source>
        <dbReference type="EMBL" id="BCB90268.1"/>
    </source>
</evidence>
<sequence>MTTIQAALSGILLGGLYALMAAGVSVTWGVLRIINLAHFGMILLGAYLTFELATAWRVNPLVTLVVSVPVMFVLGGALQWAFDRLRVSELNSLLITFGVLIVVVQSVSNIWSADFQRMAAEVNPYATESVRLGRFVFPVPTLLAFAVALLVIGGAHLVLRRTFIGRALRAYAEDRPIAAAFGIDHRRIGVLLAAVTGATAALAGMLFSLANALTPATAFEWFGTVFAVVILGGIGHLVGTLAAGVLVGLLSSVVSVVLSPATAPFVLFSAIVLALILRPQGLFTTAGAHR</sequence>
<feature type="transmembrane region" description="Helical" evidence="9">
    <location>
        <begin position="6"/>
        <end position="26"/>
    </location>
</feature>
<dbReference type="KEGG" id="psuu:Psuf_075810"/>
<dbReference type="CDD" id="cd06582">
    <property type="entry name" value="TM_PBP1_LivH_like"/>
    <property type="match status" value="1"/>
</dbReference>
<gene>
    <name evidence="10" type="ORF">Psuf_075810</name>
</gene>
<evidence type="ECO:0000256" key="1">
    <source>
        <dbReference type="ARBA" id="ARBA00004651"/>
    </source>
</evidence>
<keyword evidence="3" id="KW-1003">Cell membrane</keyword>
<feature type="transmembrane region" description="Helical" evidence="9">
    <location>
        <begin position="256"/>
        <end position="277"/>
    </location>
</feature>
<dbReference type="GO" id="GO:0022857">
    <property type="term" value="F:transmembrane transporter activity"/>
    <property type="evidence" value="ECO:0007669"/>
    <property type="project" value="InterPro"/>
</dbReference>
<feature type="transmembrane region" description="Helical" evidence="9">
    <location>
        <begin position="188"/>
        <end position="209"/>
    </location>
</feature>
<feature type="transmembrane region" description="Helical" evidence="9">
    <location>
        <begin position="93"/>
        <end position="112"/>
    </location>
</feature>
<evidence type="ECO:0000256" key="3">
    <source>
        <dbReference type="ARBA" id="ARBA00022475"/>
    </source>
</evidence>
<reference evidence="10 11" key="2">
    <citation type="submission" date="2020-03" db="EMBL/GenBank/DDBJ databases">
        <authorList>
            <person name="Ichikawa N."/>
            <person name="Kimura A."/>
            <person name="Kitahashi Y."/>
            <person name="Uohara A."/>
        </authorList>
    </citation>
    <scope>NUCLEOTIDE SEQUENCE [LARGE SCALE GENOMIC DNA]</scope>
    <source>
        <strain evidence="10 11">NBRC 105367</strain>
    </source>
</reference>
<proteinExistence type="inferred from homology"/>
<dbReference type="InterPro" id="IPR052157">
    <property type="entry name" value="BCAA_transport_permease"/>
</dbReference>
<dbReference type="GO" id="GO:0005886">
    <property type="term" value="C:plasma membrane"/>
    <property type="evidence" value="ECO:0007669"/>
    <property type="project" value="UniProtKB-SubCell"/>
</dbReference>
<feature type="transmembrane region" description="Helical" evidence="9">
    <location>
        <begin position="62"/>
        <end position="81"/>
    </location>
</feature>
<evidence type="ECO:0000256" key="8">
    <source>
        <dbReference type="ARBA" id="ARBA00037998"/>
    </source>
</evidence>
<dbReference type="PANTHER" id="PTHR11795:SF445">
    <property type="entry name" value="AMINO ACID ABC TRANSPORTER PERMEASE PROTEIN"/>
    <property type="match status" value="1"/>
</dbReference>
<organism evidence="10 11">
    <name type="scientific">Phytohabitans suffuscus</name>
    <dbReference type="NCBI Taxonomy" id="624315"/>
    <lineage>
        <taxon>Bacteria</taxon>
        <taxon>Bacillati</taxon>
        <taxon>Actinomycetota</taxon>
        <taxon>Actinomycetes</taxon>
        <taxon>Micromonosporales</taxon>
        <taxon>Micromonosporaceae</taxon>
    </lineage>
</organism>